<reference evidence="10" key="3">
    <citation type="submission" date="2022-06" db="UniProtKB">
        <authorList>
            <consortium name="EnsemblMetazoa"/>
        </authorList>
    </citation>
    <scope>IDENTIFICATION</scope>
</reference>
<protein>
    <submittedName>
        <fullName evidence="9">LIM/homeobox protein Lhx8</fullName>
    </submittedName>
</protein>
<evidence type="ECO:0000256" key="1">
    <source>
        <dbReference type="ARBA" id="ARBA00004123"/>
    </source>
</evidence>
<evidence type="ECO:0000313" key="9">
    <source>
        <dbReference type="EMBL" id="KAF7494255.1"/>
    </source>
</evidence>
<gene>
    <name evidence="9" type="ORF">SSS_7948</name>
</gene>
<dbReference type="Pfam" id="PF00046">
    <property type="entry name" value="Homeodomain"/>
    <property type="match status" value="1"/>
</dbReference>
<name>A0A834RDQ5_SARSC</name>
<keyword evidence="4 5" id="KW-0539">Nucleus</keyword>
<evidence type="ECO:0000259" key="8">
    <source>
        <dbReference type="PROSITE" id="PS50071"/>
    </source>
</evidence>
<evidence type="ECO:0000256" key="3">
    <source>
        <dbReference type="ARBA" id="ARBA00023155"/>
    </source>
</evidence>
<dbReference type="EMBL" id="WVUK01000053">
    <property type="protein sequence ID" value="KAF7494255.1"/>
    <property type="molecule type" value="Genomic_DNA"/>
</dbReference>
<comment type="subcellular location">
    <subcellularLocation>
        <location evidence="1 5 6">Nucleus</location>
    </subcellularLocation>
</comment>
<evidence type="ECO:0000256" key="4">
    <source>
        <dbReference type="ARBA" id="ARBA00023242"/>
    </source>
</evidence>
<keyword evidence="11" id="KW-1185">Reference proteome</keyword>
<dbReference type="SMART" id="SM00389">
    <property type="entry name" value="HOX"/>
    <property type="match status" value="1"/>
</dbReference>
<keyword evidence="2 5" id="KW-0238">DNA-binding</keyword>
<feature type="region of interest" description="Disordered" evidence="7">
    <location>
        <begin position="1"/>
        <end position="27"/>
    </location>
</feature>
<feature type="DNA-binding region" description="Homeobox" evidence="5">
    <location>
        <begin position="261"/>
        <end position="320"/>
    </location>
</feature>
<feature type="region of interest" description="Disordered" evidence="7">
    <location>
        <begin position="232"/>
        <end position="265"/>
    </location>
</feature>
<evidence type="ECO:0000256" key="6">
    <source>
        <dbReference type="RuleBase" id="RU000682"/>
    </source>
</evidence>
<keyword evidence="3 5" id="KW-0371">Homeobox</keyword>
<evidence type="ECO:0000313" key="10">
    <source>
        <dbReference type="EnsemblMetazoa" id="KAF7494255.1"/>
    </source>
</evidence>
<dbReference type="GO" id="GO:0030182">
    <property type="term" value="P:neuron differentiation"/>
    <property type="evidence" value="ECO:0007669"/>
    <property type="project" value="TreeGrafter"/>
</dbReference>
<dbReference type="PANTHER" id="PTHR24208">
    <property type="entry name" value="LIM/HOMEOBOX PROTEIN LHX"/>
    <property type="match status" value="1"/>
</dbReference>
<dbReference type="GO" id="GO:0000977">
    <property type="term" value="F:RNA polymerase II transcription regulatory region sequence-specific DNA binding"/>
    <property type="evidence" value="ECO:0007669"/>
    <property type="project" value="TreeGrafter"/>
</dbReference>
<dbReference type="InterPro" id="IPR009057">
    <property type="entry name" value="Homeodomain-like_sf"/>
</dbReference>
<dbReference type="Proteomes" id="UP000070412">
    <property type="component" value="Unassembled WGS sequence"/>
</dbReference>
<accession>A0A834RDQ5</accession>
<dbReference type="CDD" id="cd00086">
    <property type="entry name" value="homeodomain"/>
    <property type="match status" value="1"/>
</dbReference>
<dbReference type="Gene3D" id="1.10.10.60">
    <property type="entry name" value="Homeodomain-like"/>
    <property type="match status" value="1"/>
</dbReference>
<sequence length="349" mass="40920">MKRSLSPQLPPPTRPLPNSSTSKVLDQSFHSILEYRREENDNDEDRQHHTNQQQPICRQSRTLSNRHQKQYHSLNSCESFENRCHLLNQSQTRQLRQLEFEQNQHRNERFISKRTQSSSRFETKQKQNDEIMLLLSSKEICSVLKQEHQSLSSSSNSWSCLDDDLQKKTKPYQCFHHQHRQSFGQDRCDFYQARAIEQLRLDDRLRLKEGFVSDEIQSFDCQKHRLRSSPSSVLVSAAKPSPTSSSSSSSSQYAKPIETNGKRSRTSFTENQLDLLQKIFKKIHRPDRKLLQRLSYQTNLSCRVIEIWFQNQRSKWSRSILSRQPKRGPIKAQPSGQLESIVGLCKESC</sequence>
<feature type="domain" description="Homeobox" evidence="8">
    <location>
        <begin position="259"/>
        <end position="319"/>
    </location>
</feature>
<dbReference type="EnsemblMetazoa" id="SSS_7948s_mrna">
    <property type="protein sequence ID" value="KAF7494255.1"/>
    <property type="gene ID" value="SSS_7948"/>
</dbReference>
<organism evidence="9">
    <name type="scientific">Sarcoptes scabiei</name>
    <name type="common">Itch mite</name>
    <name type="synonym">Acarus scabiei</name>
    <dbReference type="NCBI Taxonomy" id="52283"/>
    <lineage>
        <taxon>Eukaryota</taxon>
        <taxon>Metazoa</taxon>
        <taxon>Ecdysozoa</taxon>
        <taxon>Arthropoda</taxon>
        <taxon>Chelicerata</taxon>
        <taxon>Arachnida</taxon>
        <taxon>Acari</taxon>
        <taxon>Acariformes</taxon>
        <taxon>Sarcoptiformes</taxon>
        <taxon>Astigmata</taxon>
        <taxon>Psoroptidia</taxon>
        <taxon>Sarcoptoidea</taxon>
        <taxon>Sarcoptidae</taxon>
        <taxon>Sarcoptinae</taxon>
        <taxon>Sarcoptes</taxon>
    </lineage>
</organism>
<reference evidence="11" key="1">
    <citation type="journal article" date="2020" name="PLoS Negl. Trop. Dis.">
        <title>High-quality nuclear genome for Sarcoptes scabiei-A critical resource for a neglected parasite.</title>
        <authorList>
            <person name="Korhonen P.K."/>
            <person name="Gasser R.B."/>
            <person name="Ma G."/>
            <person name="Wang T."/>
            <person name="Stroehlein A.J."/>
            <person name="Young N.D."/>
            <person name="Ang C.S."/>
            <person name="Fernando D.D."/>
            <person name="Lu H.C."/>
            <person name="Taylor S."/>
            <person name="Reynolds S.L."/>
            <person name="Mofiz E."/>
            <person name="Najaraj S.H."/>
            <person name="Gowda H."/>
            <person name="Madugundu A."/>
            <person name="Renuse S."/>
            <person name="Holt D."/>
            <person name="Pandey A."/>
            <person name="Papenfuss A.T."/>
            <person name="Fischer K."/>
        </authorList>
    </citation>
    <scope>NUCLEOTIDE SEQUENCE [LARGE SCALE GENOMIC DNA]</scope>
</reference>
<dbReference type="PANTHER" id="PTHR24208:SF166">
    <property type="entry name" value="LIM HOMEOBOX TRANSCRIPTION FACTOR 1 ALPHA, ISOFORM B"/>
    <property type="match status" value="1"/>
</dbReference>
<dbReference type="InterPro" id="IPR001356">
    <property type="entry name" value="HD"/>
</dbReference>
<dbReference type="SUPFAM" id="SSF46689">
    <property type="entry name" value="Homeodomain-like"/>
    <property type="match status" value="1"/>
</dbReference>
<dbReference type="GO" id="GO:0000981">
    <property type="term" value="F:DNA-binding transcription factor activity, RNA polymerase II-specific"/>
    <property type="evidence" value="ECO:0007669"/>
    <property type="project" value="TreeGrafter"/>
</dbReference>
<proteinExistence type="predicted"/>
<dbReference type="AlphaFoldDB" id="A0A834RDQ5"/>
<evidence type="ECO:0000256" key="7">
    <source>
        <dbReference type="SAM" id="MobiDB-lite"/>
    </source>
</evidence>
<dbReference type="PROSITE" id="PS50071">
    <property type="entry name" value="HOMEOBOX_2"/>
    <property type="match status" value="1"/>
</dbReference>
<feature type="compositionally biased region" description="Low complexity" evidence="7">
    <location>
        <begin position="232"/>
        <end position="251"/>
    </location>
</feature>
<dbReference type="GO" id="GO:0005634">
    <property type="term" value="C:nucleus"/>
    <property type="evidence" value="ECO:0007669"/>
    <property type="project" value="UniProtKB-SubCell"/>
</dbReference>
<dbReference type="OrthoDB" id="9990008at2759"/>
<evidence type="ECO:0000256" key="2">
    <source>
        <dbReference type="ARBA" id="ARBA00023125"/>
    </source>
</evidence>
<dbReference type="InterPro" id="IPR050453">
    <property type="entry name" value="LIM_Homeobox_TF"/>
</dbReference>
<evidence type="ECO:0000313" key="11">
    <source>
        <dbReference type="Proteomes" id="UP000070412"/>
    </source>
</evidence>
<evidence type="ECO:0000256" key="5">
    <source>
        <dbReference type="PROSITE-ProRule" id="PRU00108"/>
    </source>
</evidence>
<reference evidence="9" key="2">
    <citation type="submission" date="2020-01" db="EMBL/GenBank/DDBJ databases">
        <authorList>
            <person name="Korhonen P.K.K."/>
            <person name="Guangxu M.G."/>
            <person name="Wang T.W."/>
            <person name="Stroehlein A.J.S."/>
            <person name="Young N.D."/>
            <person name="Ang C.-S.A."/>
            <person name="Fernando D.W.F."/>
            <person name="Lu H.L."/>
            <person name="Taylor S.T."/>
            <person name="Ehtesham M.E.M."/>
            <person name="Najaraj S.H.N."/>
            <person name="Harsha G.H.G."/>
            <person name="Madugundu A.M."/>
            <person name="Renuse S.R."/>
            <person name="Holt D.H."/>
            <person name="Pandey A.P."/>
            <person name="Papenfuss A.P."/>
            <person name="Gasser R.B.G."/>
            <person name="Fischer K.F."/>
        </authorList>
    </citation>
    <scope>NUCLEOTIDE SEQUENCE</scope>
    <source>
        <strain evidence="9">SSS_KF_BRIS2020</strain>
    </source>
</reference>